<evidence type="ECO:0000256" key="2">
    <source>
        <dbReference type="SAM" id="SignalP"/>
    </source>
</evidence>
<dbReference type="AlphaFoldDB" id="A0A067K3P5"/>
<feature type="signal peptide" evidence="2">
    <location>
        <begin position="1"/>
        <end position="24"/>
    </location>
</feature>
<sequence length="151" mass="16996">MKSSKTFVLLLFLSFAVFFLSSFALEVETSQDKHESDQAEELRRRCPHGCCKWRGRHCIRCCRSAEEASFPSENADQAEELRRRCRYGCCQWRGRHCIRCCRSAEEASFASENDENYPNPVNEENRGGYGVGHGGHGDGHGGVHGVHGGKK</sequence>
<name>A0A067K3P5_JATCU</name>
<organism evidence="3 4">
    <name type="scientific">Jatropha curcas</name>
    <name type="common">Barbados nut</name>
    <dbReference type="NCBI Taxonomy" id="180498"/>
    <lineage>
        <taxon>Eukaryota</taxon>
        <taxon>Viridiplantae</taxon>
        <taxon>Streptophyta</taxon>
        <taxon>Embryophyta</taxon>
        <taxon>Tracheophyta</taxon>
        <taxon>Spermatophyta</taxon>
        <taxon>Magnoliopsida</taxon>
        <taxon>eudicotyledons</taxon>
        <taxon>Gunneridae</taxon>
        <taxon>Pentapetalae</taxon>
        <taxon>rosids</taxon>
        <taxon>fabids</taxon>
        <taxon>Malpighiales</taxon>
        <taxon>Euphorbiaceae</taxon>
        <taxon>Crotonoideae</taxon>
        <taxon>Jatropheae</taxon>
        <taxon>Jatropha</taxon>
    </lineage>
</organism>
<evidence type="ECO:0000256" key="1">
    <source>
        <dbReference type="SAM" id="MobiDB-lite"/>
    </source>
</evidence>
<dbReference type="EMBL" id="KK914641">
    <property type="protein sequence ID" value="KDP30846.1"/>
    <property type="molecule type" value="Genomic_DNA"/>
</dbReference>
<evidence type="ECO:0000313" key="4">
    <source>
        <dbReference type="Proteomes" id="UP000027138"/>
    </source>
</evidence>
<proteinExistence type="predicted"/>
<feature type="chain" id="PRO_5001639215" description="CYC02 protein-like" evidence="2">
    <location>
        <begin position="25"/>
        <end position="151"/>
    </location>
</feature>
<gene>
    <name evidence="3" type="ORF">JCGZ_13789</name>
</gene>
<dbReference type="OrthoDB" id="10669919at2759"/>
<evidence type="ECO:0000313" key="3">
    <source>
        <dbReference type="EMBL" id="KDP30846.1"/>
    </source>
</evidence>
<keyword evidence="2" id="KW-0732">Signal</keyword>
<evidence type="ECO:0008006" key="5">
    <source>
        <dbReference type="Google" id="ProtNLM"/>
    </source>
</evidence>
<reference evidence="3 4" key="1">
    <citation type="journal article" date="2014" name="PLoS ONE">
        <title>Global Analysis of Gene Expression Profiles in Physic Nut (Jatropha curcas L.) Seedlings Exposed to Salt Stress.</title>
        <authorList>
            <person name="Zhang L."/>
            <person name="Zhang C."/>
            <person name="Wu P."/>
            <person name="Chen Y."/>
            <person name="Li M."/>
            <person name="Jiang H."/>
            <person name="Wu G."/>
        </authorList>
    </citation>
    <scope>NUCLEOTIDE SEQUENCE [LARGE SCALE GENOMIC DNA]</scope>
    <source>
        <strain evidence="4">cv. GZQX0401</strain>
        <tissue evidence="3">Young leaves</tissue>
    </source>
</reference>
<dbReference type="Proteomes" id="UP000027138">
    <property type="component" value="Unassembled WGS sequence"/>
</dbReference>
<feature type="compositionally biased region" description="Gly residues" evidence="1">
    <location>
        <begin position="142"/>
        <end position="151"/>
    </location>
</feature>
<protein>
    <recommendedName>
        <fullName evidence="5">CYC02 protein-like</fullName>
    </recommendedName>
</protein>
<dbReference type="KEGG" id="jcu:105640892"/>
<accession>A0A067K3P5</accession>
<feature type="region of interest" description="Disordered" evidence="1">
    <location>
        <begin position="127"/>
        <end position="151"/>
    </location>
</feature>
<keyword evidence="4" id="KW-1185">Reference proteome</keyword>